<feature type="domain" description="Gla" evidence="13">
    <location>
        <begin position="52"/>
        <end position="98"/>
    </location>
</feature>
<evidence type="ECO:0000313" key="15">
    <source>
        <dbReference type="Proteomes" id="UP000002279"/>
    </source>
</evidence>
<proteinExistence type="inferred from homology"/>
<keyword evidence="9" id="KW-0892">Osteogenesis</keyword>
<dbReference type="GO" id="GO:0005576">
    <property type="term" value="C:extracellular region"/>
    <property type="evidence" value="ECO:0007669"/>
    <property type="project" value="UniProtKB-SubCell"/>
</dbReference>
<feature type="signal peptide" evidence="12">
    <location>
        <begin position="1"/>
        <end position="16"/>
    </location>
</feature>
<evidence type="ECO:0000259" key="13">
    <source>
        <dbReference type="PROSITE" id="PS50998"/>
    </source>
</evidence>
<dbReference type="PROSITE" id="PS50998">
    <property type="entry name" value="GLA_2"/>
    <property type="match status" value="1"/>
</dbReference>
<keyword evidence="8" id="KW-0221">Differentiation</keyword>
<evidence type="ECO:0000256" key="2">
    <source>
        <dbReference type="ARBA" id="ARBA00008850"/>
    </source>
</evidence>
<evidence type="ECO:0000256" key="5">
    <source>
        <dbReference type="ARBA" id="ARBA00022479"/>
    </source>
</evidence>
<feature type="chain" id="PRO_5026264821" description="Matrix Gla protein" evidence="12">
    <location>
        <begin position="17"/>
        <end position="102"/>
    </location>
</feature>
<comment type="similarity">
    <text evidence="2">Belongs to the osteocalcin/matrix Gla protein family.</text>
</comment>
<comment type="subcellular location">
    <subcellularLocation>
        <location evidence="1">Secreted</location>
    </subcellularLocation>
</comment>
<dbReference type="Ensembl" id="ENSOANT00000066975.1">
    <property type="protein sequence ID" value="ENSOANP00000049432.1"/>
    <property type="gene ID" value="ENSOANG00000040820.1"/>
</dbReference>
<dbReference type="InParanoid" id="A0A6I8P6A9"/>
<keyword evidence="6" id="KW-0964">Secreted</keyword>
<reference evidence="14" key="3">
    <citation type="submission" date="2025-09" db="UniProtKB">
        <authorList>
            <consortium name="Ensembl"/>
        </authorList>
    </citation>
    <scope>IDENTIFICATION</scope>
    <source>
        <strain evidence="14">Glennie</strain>
    </source>
</reference>
<evidence type="ECO:0000256" key="7">
    <source>
        <dbReference type="ARBA" id="ARBA00022553"/>
    </source>
</evidence>
<dbReference type="GO" id="GO:0031012">
    <property type="term" value="C:extracellular matrix"/>
    <property type="evidence" value="ECO:0000318"/>
    <property type="project" value="GO_Central"/>
</dbReference>
<evidence type="ECO:0000256" key="10">
    <source>
        <dbReference type="ARBA" id="ARBA00023157"/>
    </source>
</evidence>
<dbReference type="SUPFAM" id="SSF57630">
    <property type="entry name" value="GLA-domain"/>
    <property type="match status" value="1"/>
</dbReference>
<dbReference type="AlphaFoldDB" id="A0A6I8P6A9"/>
<reference evidence="14" key="2">
    <citation type="submission" date="2025-08" db="UniProtKB">
        <authorList>
            <consortium name="Ensembl"/>
        </authorList>
    </citation>
    <scope>IDENTIFICATION</scope>
    <source>
        <strain evidence="14">Glennie</strain>
    </source>
</reference>
<dbReference type="GO" id="GO:0005509">
    <property type="term" value="F:calcium ion binding"/>
    <property type="evidence" value="ECO:0007669"/>
    <property type="project" value="InterPro"/>
</dbReference>
<dbReference type="Proteomes" id="UP000002279">
    <property type="component" value="Chromosome 2"/>
</dbReference>
<dbReference type="PANTHER" id="PTHR10109:SF0">
    <property type="entry name" value="MATRIX GLA PROTEIN"/>
    <property type="match status" value="1"/>
</dbReference>
<dbReference type="InterPro" id="IPR058704">
    <property type="entry name" value="BGLAP-like_C"/>
</dbReference>
<evidence type="ECO:0000256" key="12">
    <source>
        <dbReference type="SAM" id="SignalP"/>
    </source>
</evidence>
<evidence type="ECO:0000256" key="3">
    <source>
        <dbReference type="ARBA" id="ARBA00017145"/>
    </source>
</evidence>
<evidence type="ECO:0000256" key="9">
    <source>
        <dbReference type="ARBA" id="ARBA00022855"/>
    </source>
</evidence>
<dbReference type="SMART" id="SM00069">
    <property type="entry name" value="GLA"/>
    <property type="match status" value="1"/>
</dbReference>
<dbReference type="FunCoup" id="A0A6I8P6A9">
    <property type="interactions" value="59"/>
</dbReference>
<evidence type="ECO:0000256" key="6">
    <source>
        <dbReference type="ARBA" id="ARBA00022525"/>
    </source>
</evidence>
<evidence type="ECO:0000313" key="14">
    <source>
        <dbReference type="Ensembl" id="ENSOANP00000049432.1"/>
    </source>
</evidence>
<dbReference type="OMA" id="TAFCYES"/>
<dbReference type="InterPro" id="IPR000294">
    <property type="entry name" value="GLA_domain"/>
</dbReference>
<keyword evidence="15" id="KW-1185">Reference proteome</keyword>
<evidence type="ECO:0000256" key="1">
    <source>
        <dbReference type="ARBA" id="ARBA00004613"/>
    </source>
</evidence>
<protein>
    <recommendedName>
        <fullName evidence="3">Matrix Gla protein</fullName>
    </recommendedName>
</protein>
<dbReference type="PANTHER" id="PTHR10109">
    <property type="entry name" value="MATRIX GLA PROTEIN"/>
    <property type="match status" value="1"/>
</dbReference>
<name>A0A6I8P6A9_ORNAN</name>
<dbReference type="GeneTree" id="ENSGT00390000003753"/>
<keyword evidence="5" id="KW-0301">Gamma-carboxyglutamic acid</keyword>
<dbReference type="InterPro" id="IPR027118">
    <property type="entry name" value="MGP"/>
</dbReference>
<dbReference type="Pfam" id="PF25890">
    <property type="entry name" value="BGLAP_C"/>
    <property type="match status" value="1"/>
</dbReference>
<evidence type="ECO:0000256" key="4">
    <source>
        <dbReference type="ARBA" id="ARBA00022473"/>
    </source>
</evidence>
<keyword evidence="11" id="KW-0891">Chondrogenesis</keyword>
<keyword evidence="10" id="KW-1015">Disulfide bond</keyword>
<keyword evidence="12" id="KW-0732">Signal</keyword>
<keyword evidence="4" id="KW-0217">Developmental protein</keyword>
<organism evidence="14 15">
    <name type="scientific">Ornithorhynchus anatinus</name>
    <name type="common">Duckbill platypus</name>
    <dbReference type="NCBI Taxonomy" id="9258"/>
    <lineage>
        <taxon>Eukaryota</taxon>
        <taxon>Metazoa</taxon>
        <taxon>Chordata</taxon>
        <taxon>Craniata</taxon>
        <taxon>Vertebrata</taxon>
        <taxon>Euteleostomi</taxon>
        <taxon>Mammalia</taxon>
        <taxon>Monotremata</taxon>
        <taxon>Ornithorhynchidae</taxon>
        <taxon>Ornithorhynchus</taxon>
    </lineage>
</organism>
<accession>A0A6I8P6A9</accession>
<dbReference type="Bgee" id="ENSOANG00000040820">
    <property type="expression patterns" value="Expressed in heart and 7 other cell types or tissues"/>
</dbReference>
<dbReference type="GO" id="GO:0051216">
    <property type="term" value="P:cartilage development"/>
    <property type="evidence" value="ECO:0007669"/>
    <property type="project" value="UniProtKB-KW"/>
</dbReference>
<reference evidence="14 15" key="1">
    <citation type="journal article" date="2008" name="Nature">
        <title>Genome analysis of the platypus reveals unique signatures of evolution.</title>
        <authorList>
            <person name="Warren W.C."/>
            <person name="Hillier L.W."/>
            <person name="Marshall Graves J.A."/>
            <person name="Birney E."/>
            <person name="Ponting C.P."/>
            <person name="Grutzner F."/>
            <person name="Belov K."/>
            <person name="Miller W."/>
            <person name="Clarke L."/>
            <person name="Chinwalla A.T."/>
            <person name="Yang S.P."/>
            <person name="Heger A."/>
            <person name="Locke D.P."/>
            <person name="Miethke P."/>
            <person name="Waters P.D."/>
            <person name="Veyrunes F."/>
            <person name="Fulton L."/>
            <person name="Fulton B."/>
            <person name="Graves T."/>
            <person name="Wallis J."/>
            <person name="Puente X.S."/>
            <person name="Lopez-Otin C."/>
            <person name="Ordonez G.R."/>
            <person name="Eichler E.E."/>
            <person name="Chen L."/>
            <person name="Cheng Z."/>
            <person name="Deakin J.E."/>
            <person name="Alsop A."/>
            <person name="Thompson K."/>
            <person name="Kirby P."/>
            <person name="Papenfuss A.T."/>
            <person name="Wakefield M.J."/>
            <person name="Olender T."/>
            <person name="Lancet D."/>
            <person name="Huttley G.A."/>
            <person name="Smit A.F."/>
            <person name="Pask A."/>
            <person name="Temple-Smith P."/>
            <person name="Batzer M.A."/>
            <person name="Walker J.A."/>
            <person name="Konkel M.K."/>
            <person name="Harris R.S."/>
            <person name="Whittington C.M."/>
            <person name="Wong E.S."/>
            <person name="Gemmell N.J."/>
            <person name="Buschiazzo E."/>
            <person name="Vargas Jentzsch I.M."/>
            <person name="Merkel A."/>
            <person name="Schmitz J."/>
            <person name="Zemann A."/>
            <person name="Churakov G."/>
            <person name="Kriegs J.O."/>
            <person name="Brosius J."/>
            <person name="Murchison E.P."/>
            <person name="Sachidanandam R."/>
            <person name="Smith C."/>
            <person name="Hannon G.J."/>
            <person name="Tsend-Ayush E."/>
            <person name="McMillan D."/>
            <person name="Attenborough R."/>
            <person name="Rens W."/>
            <person name="Ferguson-Smith M."/>
            <person name="Lefevre C.M."/>
            <person name="Sharp J.A."/>
            <person name="Nicholas K.R."/>
            <person name="Ray D.A."/>
            <person name="Kube M."/>
            <person name="Reinhardt R."/>
            <person name="Pringle T.H."/>
            <person name="Taylor J."/>
            <person name="Jones R.C."/>
            <person name="Nixon B."/>
            <person name="Dacheux J.L."/>
            <person name="Niwa H."/>
            <person name="Sekita Y."/>
            <person name="Huang X."/>
            <person name="Stark A."/>
            <person name="Kheradpour P."/>
            <person name="Kellis M."/>
            <person name="Flicek P."/>
            <person name="Chen Y."/>
            <person name="Webber C."/>
            <person name="Hardison R."/>
            <person name="Nelson J."/>
            <person name="Hallsworth-Pepin K."/>
            <person name="Delehaunty K."/>
            <person name="Markovic C."/>
            <person name="Minx P."/>
            <person name="Feng Y."/>
            <person name="Kremitzki C."/>
            <person name="Mitreva M."/>
            <person name="Glasscock J."/>
            <person name="Wylie T."/>
            <person name="Wohldmann P."/>
            <person name="Thiru P."/>
            <person name="Nhan M.N."/>
            <person name="Pohl C.S."/>
            <person name="Smith S.M."/>
            <person name="Hou S."/>
            <person name="Nefedov M."/>
            <person name="de Jong P.J."/>
            <person name="Renfree M.B."/>
            <person name="Mardis E.R."/>
            <person name="Wilson R.K."/>
        </authorList>
    </citation>
    <scope>NUCLEOTIDE SEQUENCE [LARGE SCALE GENOMIC DNA]</scope>
    <source>
        <strain evidence="14 15">Glennie</strain>
    </source>
</reference>
<dbReference type="InterPro" id="IPR035972">
    <property type="entry name" value="GLA-like_dom_SF"/>
</dbReference>
<dbReference type="GO" id="GO:0001503">
    <property type="term" value="P:ossification"/>
    <property type="evidence" value="ECO:0007669"/>
    <property type="project" value="UniProtKB-KW"/>
</dbReference>
<keyword evidence="7" id="KW-0597">Phosphoprotein</keyword>
<dbReference type="OrthoDB" id="8958520at2759"/>
<dbReference type="GO" id="GO:0030154">
    <property type="term" value="P:cell differentiation"/>
    <property type="evidence" value="ECO:0007669"/>
    <property type="project" value="UniProtKB-KW"/>
</dbReference>
<sequence length="102" mass="11875">MKTLLLLSLLVVLAAAAVGGYESHESMESYEMNPFIPRRNANSFIAPRQRWRSRAQERARELSKPSHEIQREACDDYPLCQRYARNYGYRAAYTRYPGGFRV</sequence>
<evidence type="ECO:0000256" key="8">
    <source>
        <dbReference type="ARBA" id="ARBA00022782"/>
    </source>
</evidence>
<gene>
    <name evidence="14" type="primary">MGP</name>
</gene>
<evidence type="ECO:0000256" key="11">
    <source>
        <dbReference type="ARBA" id="ARBA00023188"/>
    </source>
</evidence>